<evidence type="ECO:0000256" key="6">
    <source>
        <dbReference type="ARBA" id="ARBA00023274"/>
    </source>
</evidence>
<evidence type="ECO:0000256" key="5">
    <source>
        <dbReference type="ARBA" id="ARBA00022980"/>
    </source>
</evidence>
<keyword evidence="5 8" id="KW-0689">Ribosomal protein</keyword>
<dbReference type="GO" id="GO:0006412">
    <property type="term" value="P:translation"/>
    <property type="evidence" value="ECO:0007669"/>
    <property type="project" value="UniProtKB-UniRule"/>
</dbReference>
<protein>
    <recommendedName>
        <fullName evidence="7 8">Small ribosomal subunit protein bS20</fullName>
    </recommendedName>
</protein>
<dbReference type="GO" id="GO:0003735">
    <property type="term" value="F:structural constituent of ribosome"/>
    <property type="evidence" value="ECO:0007669"/>
    <property type="project" value="InterPro"/>
</dbReference>
<comment type="function">
    <text evidence="1 8">Binds directly to 16S ribosomal RNA.</text>
</comment>
<organism evidence="9 10">
    <name type="scientific">Candidatus Pseudobacter hemicellulosilyticus</name>
    <dbReference type="NCBI Taxonomy" id="3121375"/>
    <lineage>
        <taxon>Bacteria</taxon>
        <taxon>Pseudomonadati</taxon>
        <taxon>Bacteroidota</taxon>
        <taxon>Chitinophagia</taxon>
        <taxon>Chitinophagales</taxon>
        <taxon>Chitinophagaceae</taxon>
        <taxon>Pseudobacter</taxon>
    </lineage>
</organism>
<evidence type="ECO:0000256" key="1">
    <source>
        <dbReference type="ARBA" id="ARBA00003134"/>
    </source>
</evidence>
<dbReference type="SUPFAM" id="SSF46992">
    <property type="entry name" value="Ribosomal protein S20"/>
    <property type="match status" value="1"/>
</dbReference>
<evidence type="ECO:0000256" key="2">
    <source>
        <dbReference type="ARBA" id="ARBA00007634"/>
    </source>
</evidence>
<evidence type="ECO:0000256" key="8">
    <source>
        <dbReference type="HAMAP-Rule" id="MF_00500"/>
    </source>
</evidence>
<keyword evidence="3 8" id="KW-0699">rRNA-binding</keyword>
<evidence type="ECO:0000256" key="4">
    <source>
        <dbReference type="ARBA" id="ARBA00022884"/>
    </source>
</evidence>
<evidence type="ECO:0000256" key="3">
    <source>
        <dbReference type="ARBA" id="ARBA00022730"/>
    </source>
</evidence>
<comment type="similarity">
    <text evidence="2 8">Belongs to the bacterial ribosomal protein bS20 family.</text>
</comment>
<dbReference type="Proteomes" id="UP001220610">
    <property type="component" value="Chromosome"/>
</dbReference>
<dbReference type="InterPro" id="IPR002583">
    <property type="entry name" value="Ribosomal_bS20"/>
</dbReference>
<dbReference type="AlphaFoldDB" id="A0AAJ5WT86"/>
<dbReference type="EMBL" id="CP119311">
    <property type="protein sequence ID" value="WEK35729.1"/>
    <property type="molecule type" value="Genomic_DNA"/>
</dbReference>
<keyword evidence="4 8" id="KW-0694">RNA-binding</keyword>
<dbReference type="PANTHER" id="PTHR33398:SF1">
    <property type="entry name" value="SMALL RIBOSOMAL SUBUNIT PROTEIN BS20C"/>
    <property type="match status" value="1"/>
</dbReference>
<dbReference type="HAMAP" id="MF_00500">
    <property type="entry name" value="Ribosomal_bS20"/>
    <property type="match status" value="1"/>
</dbReference>
<dbReference type="PANTHER" id="PTHR33398">
    <property type="entry name" value="30S RIBOSOMAL PROTEIN S20"/>
    <property type="match status" value="1"/>
</dbReference>
<name>A0AAJ5WT86_9BACT</name>
<reference evidence="9" key="1">
    <citation type="submission" date="2023-03" db="EMBL/GenBank/DDBJ databases">
        <title>Andean soil-derived lignocellulolytic bacterial consortium as a source of novel taxa and putative plastic-active enzymes.</title>
        <authorList>
            <person name="Diaz-Garcia L."/>
            <person name="Chuvochina M."/>
            <person name="Feuerriegel G."/>
            <person name="Bunk B."/>
            <person name="Sproer C."/>
            <person name="Streit W.R."/>
            <person name="Rodriguez L.M."/>
            <person name="Overmann J."/>
            <person name="Jimenez D.J."/>
        </authorList>
    </citation>
    <scope>NUCLEOTIDE SEQUENCE</scope>
    <source>
        <strain evidence="9">MAG 7</strain>
    </source>
</reference>
<evidence type="ECO:0000256" key="7">
    <source>
        <dbReference type="ARBA" id="ARBA00035136"/>
    </source>
</evidence>
<gene>
    <name evidence="8 9" type="primary">rpsT</name>
    <name evidence="9" type="ORF">P0Y53_24855</name>
</gene>
<dbReference type="Pfam" id="PF01649">
    <property type="entry name" value="Ribosomal_S20p"/>
    <property type="match status" value="1"/>
</dbReference>
<dbReference type="Gene3D" id="1.20.58.110">
    <property type="entry name" value="Ribosomal protein S20"/>
    <property type="match status" value="1"/>
</dbReference>
<accession>A0AAJ5WT86</accession>
<dbReference type="NCBIfam" id="TIGR00029">
    <property type="entry name" value="S20"/>
    <property type="match status" value="1"/>
</dbReference>
<dbReference type="InterPro" id="IPR036510">
    <property type="entry name" value="Ribosomal_bS20_sf"/>
</dbReference>
<dbReference type="GO" id="GO:0070181">
    <property type="term" value="F:small ribosomal subunit rRNA binding"/>
    <property type="evidence" value="ECO:0007669"/>
    <property type="project" value="TreeGrafter"/>
</dbReference>
<dbReference type="GO" id="GO:0005829">
    <property type="term" value="C:cytosol"/>
    <property type="evidence" value="ECO:0007669"/>
    <property type="project" value="TreeGrafter"/>
</dbReference>
<evidence type="ECO:0000313" key="10">
    <source>
        <dbReference type="Proteomes" id="UP001220610"/>
    </source>
</evidence>
<dbReference type="GO" id="GO:0015935">
    <property type="term" value="C:small ribosomal subunit"/>
    <property type="evidence" value="ECO:0007669"/>
    <property type="project" value="TreeGrafter"/>
</dbReference>
<sequence length="105" mass="11752">MEDLLKALTFAVLNFGYEMANHKATKKDVRQAAKRRERNKYYGKTTRNAIRDLKALKTGSEAADQLPEVASQIDKLAKRGVIHKNKAANLKSQLAKRVNTLVAAK</sequence>
<proteinExistence type="inferred from homology"/>
<evidence type="ECO:0000313" key="9">
    <source>
        <dbReference type="EMBL" id="WEK35729.1"/>
    </source>
</evidence>
<keyword evidence="6 8" id="KW-0687">Ribonucleoprotein</keyword>